<evidence type="ECO:0000256" key="1">
    <source>
        <dbReference type="SAM" id="Phobius"/>
    </source>
</evidence>
<feature type="transmembrane region" description="Helical" evidence="1">
    <location>
        <begin position="278"/>
        <end position="296"/>
    </location>
</feature>
<proteinExistence type="predicted"/>
<dbReference type="OrthoDB" id="127712at2"/>
<feature type="transmembrane region" description="Helical" evidence="1">
    <location>
        <begin position="114"/>
        <end position="136"/>
    </location>
</feature>
<sequence>MAQATAQQPKAIFHPWVDALAIGGLSIGFITFLLLVEPNWNSSQVAEQFVILSALLNWPHFMATYFLLYGSKETVERYPWSTKWMPLLLGAYCLATIFIAPYSEMPLNLALFSAGAYLAWHYTGQTWGMMATFSYLGGAPIDDSEKKFLRLSLRLLLVWHLVWFLFHPPDYGLHETLLPKYYLVYRSASIILIGAGIILGGYGMYRYIKRIERTPPIRVLIPFVSIWLWYALLAVYPFAIFWVQLSHALQYLLFPARVEVNRKEKQAADADARGGRSWLQLAGYAVLLLGSGVLIFEGFPRLLEWTVPLVGAGVTLAHTKAAIGAFINIHHFFADGAIWKISNPAVRGELFSHLKR</sequence>
<reference evidence="2 3" key="1">
    <citation type="submission" date="2019-06" db="EMBL/GenBank/DDBJ databases">
        <title>Persicimonas caeni gen. nov., sp. nov., a predatory bacterium isolated from solar saltern.</title>
        <authorList>
            <person name="Wang S."/>
        </authorList>
    </citation>
    <scope>NUCLEOTIDE SEQUENCE [LARGE SCALE GENOMIC DNA]</scope>
    <source>
        <strain evidence="2 3">YN101</strain>
    </source>
</reference>
<keyword evidence="1" id="KW-1133">Transmembrane helix</keyword>
<dbReference type="AlphaFoldDB" id="A0A4Y6PR50"/>
<evidence type="ECO:0000313" key="3">
    <source>
        <dbReference type="Proteomes" id="UP000315995"/>
    </source>
</evidence>
<name>A0A4Y6PR50_PERCE</name>
<dbReference type="RefSeq" id="WP_141197296.1">
    <property type="nucleotide sequence ID" value="NZ_CP041186.1"/>
</dbReference>
<keyword evidence="1" id="KW-0472">Membrane</keyword>
<accession>A0A4Y6PR50</accession>
<feature type="transmembrane region" description="Helical" evidence="1">
    <location>
        <begin position="186"/>
        <end position="205"/>
    </location>
</feature>
<feature type="transmembrane region" description="Helical" evidence="1">
    <location>
        <begin position="48"/>
        <end position="70"/>
    </location>
</feature>
<evidence type="ECO:0000313" key="2">
    <source>
        <dbReference type="EMBL" id="QDG50804.1"/>
    </source>
</evidence>
<feature type="transmembrane region" description="Helical" evidence="1">
    <location>
        <begin position="82"/>
        <end position="102"/>
    </location>
</feature>
<keyword evidence="1" id="KW-0812">Transmembrane</keyword>
<organism evidence="2 3">
    <name type="scientific">Persicimonas caeni</name>
    <dbReference type="NCBI Taxonomy" id="2292766"/>
    <lineage>
        <taxon>Bacteria</taxon>
        <taxon>Deltaproteobacteria</taxon>
        <taxon>Bradymonadales</taxon>
        <taxon>Bradymonadaceae</taxon>
        <taxon>Persicimonas</taxon>
    </lineage>
</organism>
<dbReference type="Proteomes" id="UP000315995">
    <property type="component" value="Chromosome"/>
</dbReference>
<feature type="transmembrane region" description="Helical" evidence="1">
    <location>
        <begin position="148"/>
        <end position="166"/>
    </location>
</feature>
<dbReference type="EMBL" id="CP041186">
    <property type="protein sequence ID" value="QDG50804.1"/>
    <property type="molecule type" value="Genomic_DNA"/>
</dbReference>
<protein>
    <submittedName>
        <fullName evidence="2">Uncharacterized protein</fullName>
    </submittedName>
</protein>
<feature type="transmembrane region" description="Helical" evidence="1">
    <location>
        <begin position="217"/>
        <end position="243"/>
    </location>
</feature>
<feature type="transmembrane region" description="Helical" evidence="1">
    <location>
        <begin position="12"/>
        <end position="36"/>
    </location>
</feature>
<keyword evidence="3" id="KW-1185">Reference proteome</keyword>
<accession>A0A5B8Y254</accession>
<gene>
    <name evidence="2" type="ORF">FIV42_08690</name>
</gene>